<evidence type="ECO:0000256" key="4">
    <source>
        <dbReference type="ARBA" id="ARBA00022729"/>
    </source>
</evidence>
<comment type="similarity">
    <text evidence="2">Belongs to the SID1 family.</text>
</comment>
<dbReference type="OrthoDB" id="416618at2759"/>
<reference evidence="8 9" key="1">
    <citation type="journal article" date="2019" name="Sci. Rep.">
        <title>Orb-weaving spider Araneus ventricosus genome elucidates the spidroin gene catalogue.</title>
        <authorList>
            <person name="Kono N."/>
            <person name="Nakamura H."/>
            <person name="Ohtoshi R."/>
            <person name="Moran D.A.P."/>
            <person name="Shinohara A."/>
            <person name="Yoshida Y."/>
            <person name="Fujiwara M."/>
            <person name="Mori M."/>
            <person name="Tomita M."/>
            <person name="Arakawa K."/>
        </authorList>
    </citation>
    <scope>NUCLEOTIDE SEQUENCE [LARGE SCALE GENOMIC DNA]</scope>
</reference>
<evidence type="ECO:0000256" key="6">
    <source>
        <dbReference type="ARBA" id="ARBA00023136"/>
    </source>
</evidence>
<dbReference type="PANTHER" id="PTHR12185">
    <property type="entry name" value="SID1 TRANSMEMBRANE FAMILY MEMEBER"/>
    <property type="match status" value="1"/>
</dbReference>
<comment type="subcellular location">
    <subcellularLocation>
        <location evidence="1">Membrane</location>
        <topology evidence="1">Multi-pass membrane protein</topology>
    </subcellularLocation>
</comment>
<evidence type="ECO:0000256" key="5">
    <source>
        <dbReference type="ARBA" id="ARBA00022989"/>
    </source>
</evidence>
<dbReference type="EMBL" id="BGPR01024193">
    <property type="protein sequence ID" value="GBN92042.1"/>
    <property type="molecule type" value="Genomic_DNA"/>
</dbReference>
<keyword evidence="3" id="KW-0812">Transmembrane</keyword>
<keyword evidence="7" id="KW-0325">Glycoprotein</keyword>
<keyword evidence="5" id="KW-1133">Transmembrane helix</keyword>
<gene>
    <name evidence="8" type="ORF">AVEN_244163_1</name>
</gene>
<name>A0A4Y2SUQ5_ARAVE</name>
<organism evidence="8 9">
    <name type="scientific">Araneus ventricosus</name>
    <name type="common">Orbweaver spider</name>
    <name type="synonym">Epeira ventricosa</name>
    <dbReference type="NCBI Taxonomy" id="182803"/>
    <lineage>
        <taxon>Eukaryota</taxon>
        <taxon>Metazoa</taxon>
        <taxon>Ecdysozoa</taxon>
        <taxon>Arthropoda</taxon>
        <taxon>Chelicerata</taxon>
        <taxon>Arachnida</taxon>
        <taxon>Araneae</taxon>
        <taxon>Araneomorphae</taxon>
        <taxon>Entelegynae</taxon>
        <taxon>Araneoidea</taxon>
        <taxon>Araneidae</taxon>
        <taxon>Araneus</taxon>
    </lineage>
</organism>
<dbReference type="InterPro" id="IPR025958">
    <property type="entry name" value="SID1_TM_fam"/>
</dbReference>
<keyword evidence="4" id="KW-0732">Signal</keyword>
<sequence length="185" mass="21084">MLCTNTFIIESLLRRHSCTRSPYYDTCRTLCPLSNYNETNLSPGPQNISIEISTSSKDYVEFDFVLSQETGFILTKDSEVNVTISPSKPWVMQYNMEKSLRAVRIEATSEDPGCMVLAIQDITPCSHDLWLGCSKSYLGICCRSESDHSHCSHDAYTIYKADHSLHRQTVYFGTREGKSDENLWK</sequence>
<dbReference type="GO" id="GO:0005764">
    <property type="term" value="C:lysosome"/>
    <property type="evidence" value="ECO:0007669"/>
    <property type="project" value="TreeGrafter"/>
</dbReference>
<evidence type="ECO:0000256" key="1">
    <source>
        <dbReference type="ARBA" id="ARBA00004141"/>
    </source>
</evidence>
<evidence type="ECO:0000256" key="2">
    <source>
        <dbReference type="ARBA" id="ARBA00006618"/>
    </source>
</evidence>
<dbReference type="GO" id="GO:0003725">
    <property type="term" value="F:double-stranded RNA binding"/>
    <property type="evidence" value="ECO:0007669"/>
    <property type="project" value="TreeGrafter"/>
</dbReference>
<dbReference type="AlphaFoldDB" id="A0A4Y2SUQ5"/>
<evidence type="ECO:0000256" key="3">
    <source>
        <dbReference type="ARBA" id="ARBA00022692"/>
    </source>
</evidence>
<dbReference type="PANTHER" id="PTHR12185:SF14">
    <property type="entry name" value="CHOLESTEROL UPTAKE PROTEIN 1"/>
    <property type="match status" value="1"/>
</dbReference>
<dbReference type="GO" id="GO:0005886">
    <property type="term" value="C:plasma membrane"/>
    <property type="evidence" value="ECO:0007669"/>
    <property type="project" value="TreeGrafter"/>
</dbReference>
<evidence type="ECO:0000256" key="7">
    <source>
        <dbReference type="ARBA" id="ARBA00023180"/>
    </source>
</evidence>
<dbReference type="Proteomes" id="UP000499080">
    <property type="component" value="Unassembled WGS sequence"/>
</dbReference>
<evidence type="ECO:0000313" key="8">
    <source>
        <dbReference type="EMBL" id="GBN92042.1"/>
    </source>
</evidence>
<dbReference type="GO" id="GO:0051033">
    <property type="term" value="F:RNA transmembrane transporter activity"/>
    <property type="evidence" value="ECO:0007669"/>
    <property type="project" value="TreeGrafter"/>
</dbReference>
<protein>
    <submittedName>
        <fullName evidence="8">Uncharacterized protein</fullName>
    </submittedName>
</protein>
<evidence type="ECO:0000313" key="9">
    <source>
        <dbReference type="Proteomes" id="UP000499080"/>
    </source>
</evidence>
<accession>A0A4Y2SUQ5</accession>
<proteinExistence type="inferred from homology"/>
<keyword evidence="6" id="KW-0472">Membrane</keyword>
<keyword evidence="9" id="KW-1185">Reference proteome</keyword>
<comment type="caution">
    <text evidence="8">The sequence shown here is derived from an EMBL/GenBank/DDBJ whole genome shotgun (WGS) entry which is preliminary data.</text>
</comment>